<dbReference type="InterPro" id="IPR050764">
    <property type="entry name" value="CbbQ/NirQ/NorQ/GpvN"/>
</dbReference>
<dbReference type="EMBL" id="CP003360">
    <property type="protein sequence ID" value="AFM27560.1"/>
    <property type="molecule type" value="Genomic_DNA"/>
</dbReference>
<evidence type="ECO:0000259" key="10">
    <source>
        <dbReference type="SMART" id="SM00382"/>
    </source>
</evidence>
<dbReference type="AlphaFoldDB" id="I4CDB9"/>
<dbReference type="SMART" id="SM00382">
    <property type="entry name" value="AAA"/>
    <property type="match status" value="1"/>
</dbReference>
<dbReference type="GO" id="GO:0031412">
    <property type="term" value="P:gas vesicle organization"/>
    <property type="evidence" value="ECO:0007669"/>
    <property type="project" value="InterPro"/>
</dbReference>
<accession>I4CDB9</accession>
<keyword evidence="5" id="KW-0378">Hydrolase</keyword>
<dbReference type="InterPro" id="IPR027417">
    <property type="entry name" value="P-loop_NTPase"/>
</dbReference>
<evidence type="ECO:0000313" key="12">
    <source>
        <dbReference type="Proteomes" id="UP000006055"/>
    </source>
</evidence>
<dbReference type="GO" id="GO:0016887">
    <property type="term" value="F:ATP hydrolysis activity"/>
    <property type="evidence" value="ECO:0007669"/>
    <property type="project" value="InterPro"/>
</dbReference>
<dbReference type="InterPro" id="IPR003593">
    <property type="entry name" value="AAA+_ATPase"/>
</dbReference>
<dbReference type="Proteomes" id="UP000006055">
    <property type="component" value="Chromosome"/>
</dbReference>
<dbReference type="PATRIC" id="fig|706587.4.peg.5600"/>
<proteinExistence type="inferred from homology"/>
<dbReference type="KEGG" id="dti:Desti_4946"/>
<evidence type="ECO:0000256" key="5">
    <source>
        <dbReference type="ARBA" id="ARBA00022801"/>
    </source>
</evidence>
<dbReference type="SUPFAM" id="SSF52540">
    <property type="entry name" value="P-loop containing nucleoside triphosphate hydrolases"/>
    <property type="match status" value="1"/>
</dbReference>
<evidence type="ECO:0000256" key="1">
    <source>
        <dbReference type="ARBA" id="ARBA00004496"/>
    </source>
</evidence>
<dbReference type="GO" id="GO:0005524">
    <property type="term" value="F:ATP binding"/>
    <property type="evidence" value="ECO:0007669"/>
    <property type="project" value="UniProtKB-KW"/>
</dbReference>
<name>I4CDB9_DESTA</name>
<gene>
    <name evidence="11" type="ordered locus">Desti_4946</name>
</gene>
<dbReference type="OrthoDB" id="9808317at2"/>
<comment type="catalytic activity">
    <reaction evidence="9">
        <text>ATP + H2O = ADP + phosphate + H(+)</text>
        <dbReference type="Rhea" id="RHEA:13065"/>
        <dbReference type="ChEBI" id="CHEBI:15377"/>
        <dbReference type="ChEBI" id="CHEBI:15378"/>
        <dbReference type="ChEBI" id="CHEBI:30616"/>
        <dbReference type="ChEBI" id="CHEBI:43474"/>
        <dbReference type="ChEBI" id="CHEBI:456216"/>
    </reaction>
</comment>
<evidence type="ECO:0000256" key="9">
    <source>
        <dbReference type="ARBA" id="ARBA00049360"/>
    </source>
</evidence>
<reference evidence="12" key="1">
    <citation type="submission" date="2012-06" db="EMBL/GenBank/DDBJ databases">
        <title>Complete sequence of chromosome of Desulfomonile tiedjei DSM 6799.</title>
        <authorList>
            <person name="Lucas S."/>
            <person name="Copeland A."/>
            <person name="Lapidus A."/>
            <person name="Glavina del Rio T."/>
            <person name="Dalin E."/>
            <person name="Tice H."/>
            <person name="Bruce D."/>
            <person name="Goodwin L."/>
            <person name="Pitluck S."/>
            <person name="Peters L."/>
            <person name="Ovchinnikova G."/>
            <person name="Zeytun A."/>
            <person name="Lu M."/>
            <person name="Kyrpides N."/>
            <person name="Mavromatis K."/>
            <person name="Ivanova N."/>
            <person name="Brettin T."/>
            <person name="Detter J.C."/>
            <person name="Han C."/>
            <person name="Larimer F."/>
            <person name="Land M."/>
            <person name="Hauser L."/>
            <person name="Markowitz V."/>
            <person name="Cheng J.-F."/>
            <person name="Hugenholtz P."/>
            <person name="Woyke T."/>
            <person name="Wu D."/>
            <person name="Spring S."/>
            <person name="Schroeder M."/>
            <person name="Brambilla E."/>
            <person name="Klenk H.-P."/>
            <person name="Eisen J.A."/>
        </authorList>
    </citation>
    <scope>NUCLEOTIDE SEQUENCE [LARGE SCALE GENOMIC DNA]</scope>
    <source>
        <strain evidence="12">ATCC 49306 / DSM 6799 / DCB-1</strain>
    </source>
</reference>
<keyword evidence="12" id="KW-1185">Reference proteome</keyword>
<dbReference type="Pfam" id="PF07728">
    <property type="entry name" value="AAA_5"/>
    <property type="match status" value="1"/>
</dbReference>
<comment type="subcellular location">
    <subcellularLocation>
        <location evidence="1">Cytoplasm</location>
    </subcellularLocation>
    <subcellularLocation>
        <location evidence="8">Gas vesicle</location>
    </subcellularLocation>
</comment>
<organism evidence="11 12">
    <name type="scientific">Desulfomonile tiedjei (strain ATCC 49306 / DSM 6799 / DCB-1)</name>
    <dbReference type="NCBI Taxonomy" id="706587"/>
    <lineage>
        <taxon>Bacteria</taxon>
        <taxon>Pseudomonadati</taxon>
        <taxon>Thermodesulfobacteriota</taxon>
        <taxon>Desulfomonilia</taxon>
        <taxon>Desulfomonilales</taxon>
        <taxon>Desulfomonilaceae</taxon>
        <taxon>Desulfomonile</taxon>
    </lineage>
</organism>
<dbReference type="HOGENOM" id="CLU_051123_1_0_7"/>
<dbReference type="Gene3D" id="3.40.50.300">
    <property type="entry name" value="P-loop containing nucleotide triphosphate hydrolases"/>
    <property type="match status" value="1"/>
</dbReference>
<protein>
    <submittedName>
        <fullName evidence="11">Gas vesicle protein GvpN</fullName>
    </submittedName>
</protein>
<dbReference type="eggNOG" id="COG0714">
    <property type="taxonomic scope" value="Bacteria"/>
</dbReference>
<comment type="similarity">
    <text evidence="2">Belongs to the CbbQ/NirQ/NorQ/GpvN family.</text>
</comment>
<evidence type="ECO:0000256" key="7">
    <source>
        <dbReference type="ARBA" id="ARBA00022987"/>
    </source>
</evidence>
<evidence type="ECO:0000256" key="6">
    <source>
        <dbReference type="ARBA" id="ARBA00022840"/>
    </source>
</evidence>
<dbReference type="InterPro" id="IPR013462">
    <property type="entry name" value="Gas-vesicle_GvpN"/>
</dbReference>
<evidence type="ECO:0000256" key="8">
    <source>
        <dbReference type="ARBA" id="ARBA00035108"/>
    </source>
</evidence>
<feature type="domain" description="AAA+ ATPase" evidence="10">
    <location>
        <begin position="50"/>
        <end position="219"/>
    </location>
</feature>
<dbReference type="STRING" id="706587.Desti_4946"/>
<evidence type="ECO:0000256" key="3">
    <source>
        <dbReference type="ARBA" id="ARBA00022490"/>
    </source>
</evidence>
<keyword evidence="4" id="KW-0547">Nucleotide-binding</keyword>
<dbReference type="NCBIfam" id="TIGR02640">
    <property type="entry name" value="gas_vesic_GvpN"/>
    <property type="match status" value="1"/>
</dbReference>
<evidence type="ECO:0000313" key="11">
    <source>
        <dbReference type="EMBL" id="AFM27560.1"/>
    </source>
</evidence>
<dbReference type="PANTHER" id="PTHR42759">
    <property type="entry name" value="MOXR FAMILY PROTEIN"/>
    <property type="match status" value="1"/>
</dbReference>
<keyword evidence="3" id="KW-0963">Cytoplasm</keyword>
<sequence>MNGAELRIASIETEVITANNENIVPEAGDRFVNTPHVEELTARAMAYLEVGYSVHFSGVAGTGKTTLAFHAAAKLGRPVILVHGDHEFGSSDLIGRDAGYKKSRLVDNFIHSVVKTEEEMRSLWVDNRLTTACRDGYTLIYDEFTRSRPEANNVLLSILEEKILNLPSLRRTGEGYLEVHPSFRAIFTSNPEEYAGVHKTQDALMDRIITINVDHYDRETEIEITRAKSGVCKQDATVIVDIIRELRLLGVNNHRPTIRAAIAIARVLAHTGEHADQHNSVFQWLCKDVLSTDTVKVSRGGSPLMAKKVEEVIRKVCGRTGGKRSGKPVGSKEETSE</sequence>
<dbReference type="RefSeq" id="WP_014812665.1">
    <property type="nucleotide sequence ID" value="NC_018025.1"/>
</dbReference>
<dbReference type="PANTHER" id="PTHR42759:SF1">
    <property type="entry name" value="MAGNESIUM-CHELATASE SUBUNIT CHLD"/>
    <property type="match status" value="1"/>
</dbReference>
<dbReference type="GO" id="GO:0005737">
    <property type="term" value="C:cytoplasm"/>
    <property type="evidence" value="ECO:0007669"/>
    <property type="project" value="UniProtKB-SubCell"/>
</dbReference>
<evidence type="ECO:0000256" key="2">
    <source>
        <dbReference type="ARBA" id="ARBA00009417"/>
    </source>
</evidence>
<dbReference type="InterPro" id="IPR011704">
    <property type="entry name" value="ATPase_dyneun-rel_AAA"/>
</dbReference>
<keyword evidence="6" id="KW-0067">ATP-binding</keyword>
<evidence type="ECO:0000256" key="4">
    <source>
        <dbReference type="ARBA" id="ARBA00022741"/>
    </source>
</evidence>
<keyword evidence="7" id="KW-0304">Gas vesicle</keyword>
<dbReference type="GO" id="GO:0031411">
    <property type="term" value="C:gas vesicle"/>
    <property type="evidence" value="ECO:0007669"/>
    <property type="project" value="UniProtKB-SubCell"/>
</dbReference>